<dbReference type="Pfam" id="PF09411">
    <property type="entry name" value="PagL"/>
    <property type="match status" value="1"/>
</dbReference>
<comment type="caution">
    <text evidence="2">The sequence shown here is derived from an EMBL/GenBank/DDBJ whole genome shotgun (WGS) entry which is preliminary data.</text>
</comment>
<keyword evidence="2" id="KW-0378">Hydrolase</keyword>
<dbReference type="AlphaFoldDB" id="A0A948TCT0"/>
<dbReference type="GO" id="GO:0016787">
    <property type="term" value="F:hydrolase activity"/>
    <property type="evidence" value="ECO:0007669"/>
    <property type="project" value="UniProtKB-KW"/>
</dbReference>
<accession>A0A948TCT0</accession>
<proteinExistence type="predicted"/>
<dbReference type="EMBL" id="JAHLFW010000080">
    <property type="protein sequence ID" value="MBU3838554.1"/>
    <property type="molecule type" value="Genomic_DNA"/>
</dbReference>
<evidence type="ECO:0000256" key="1">
    <source>
        <dbReference type="SAM" id="SignalP"/>
    </source>
</evidence>
<reference evidence="2" key="2">
    <citation type="submission" date="2021-04" db="EMBL/GenBank/DDBJ databases">
        <authorList>
            <person name="Gilroy R."/>
        </authorList>
    </citation>
    <scope>NUCLEOTIDE SEQUENCE</scope>
    <source>
        <strain evidence="2">G4-2901</strain>
    </source>
</reference>
<gene>
    <name evidence="2" type="ORF">H9777_09655</name>
</gene>
<evidence type="ECO:0000313" key="3">
    <source>
        <dbReference type="Proteomes" id="UP000783796"/>
    </source>
</evidence>
<sequence length="405" mass="45769">MKKYITVILLLCLVAAKLNAERQDSVQRKIIHVIGIDFKPAYTFPTKSFFRGDNLAQSPIRTNLSGHIKYGFKFGPDSYMGKMYPNTIQGIGIGYNTFNNAKEVGNPLAVYVFQTSRIASLTKKLSLDYEWNFGASFGWKKYDEEKNPFNTIVGSKTNAYINLGLLLNWQMTHEVALRAGIGLTHYSNGNTNYPNYGVNTLDGRIGLMWCPQDDPKSKFSNNDRVTVIPEQGFKPYVSYDLIVYGATKKKSIFWSDGSGILIPGKFAVAGLNFNPMYNFNRFFRAGLSLDAQYDESANLTDHVANTNTSTDDVKFFRPPFIEQFSLGLSARAEVVMPIFSINFGIGKNFVCRGADTNSFYQTFVLKTSITENVFLHVGYQLYKFKDPNNLMIGIGYRFNAKKNRY</sequence>
<reference evidence="2" key="1">
    <citation type="journal article" date="2021" name="PeerJ">
        <title>Extensive microbial diversity within the chicken gut microbiome revealed by metagenomics and culture.</title>
        <authorList>
            <person name="Gilroy R."/>
            <person name="Ravi A."/>
            <person name="Getino M."/>
            <person name="Pursley I."/>
            <person name="Horton D.L."/>
            <person name="Alikhan N.F."/>
            <person name="Baker D."/>
            <person name="Gharbi K."/>
            <person name="Hall N."/>
            <person name="Watson M."/>
            <person name="Adriaenssens E.M."/>
            <person name="Foster-Nyarko E."/>
            <person name="Jarju S."/>
            <person name="Secka A."/>
            <person name="Antonio M."/>
            <person name="Oren A."/>
            <person name="Chaudhuri R.R."/>
            <person name="La Ragione R."/>
            <person name="Hildebrand F."/>
            <person name="Pallen M.J."/>
        </authorList>
    </citation>
    <scope>NUCLEOTIDE SEQUENCE</scope>
    <source>
        <strain evidence="2">G4-2901</strain>
    </source>
</reference>
<protein>
    <submittedName>
        <fullName evidence="2">Acyloxyacyl hydrolase</fullName>
    </submittedName>
</protein>
<keyword evidence="1" id="KW-0732">Signal</keyword>
<evidence type="ECO:0000313" key="2">
    <source>
        <dbReference type="EMBL" id="MBU3838554.1"/>
    </source>
</evidence>
<dbReference type="InterPro" id="IPR018550">
    <property type="entry name" value="Lipid-A_deacylase-rel"/>
</dbReference>
<feature type="chain" id="PRO_5036819718" evidence="1">
    <location>
        <begin position="21"/>
        <end position="405"/>
    </location>
</feature>
<organism evidence="2 3">
    <name type="scientific">Candidatus Phocaeicola faecigallinarum</name>
    <dbReference type="NCBI Taxonomy" id="2838732"/>
    <lineage>
        <taxon>Bacteria</taxon>
        <taxon>Pseudomonadati</taxon>
        <taxon>Bacteroidota</taxon>
        <taxon>Bacteroidia</taxon>
        <taxon>Bacteroidales</taxon>
        <taxon>Bacteroidaceae</taxon>
        <taxon>Phocaeicola</taxon>
    </lineage>
</organism>
<dbReference type="Proteomes" id="UP000783796">
    <property type="component" value="Unassembled WGS sequence"/>
</dbReference>
<name>A0A948TCT0_9BACT</name>
<feature type="signal peptide" evidence="1">
    <location>
        <begin position="1"/>
        <end position="20"/>
    </location>
</feature>
<dbReference type="Gene3D" id="2.40.160.20">
    <property type="match status" value="1"/>
</dbReference>